<proteinExistence type="predicted"/>
<dbReference type="Gene3D" id="1.20.120.530">
    <property type="entry name" value="GntR ligand-binding domain-like"/>
    <property type="match status" value="1"/>
</dbReference>
<comment type="caution">
    <text evidence="5">The sequence shown here is derived from an EMBL/GenBank/DDBJ whole genome shotgun (WGS) entry which is preliminary data.</text>
</comment>
<protein>
    <submittedName>
        <fullName evidence="5">FadR/GntR family transcriptional regulator</fullName>
    </submittedName>
</protein>
<dbReference type="Pfam" id="PF07729">
    <property type="entry name" value="FCD"/>
    <property type="match status" value="1"/>
</dbReference>
<dbReference type="SUPFAM" id="SSF46785">
    <property type="entry name" value="Winged helix' DNA-binding domain"/>
    <property type="match status" value="1"/>
</dbReference>
<dbReference type="SUPFAM" id="SSF48008">
    <property type="entry name" value="GntR ligand-binding domain-like"/>
    <property type="match status" value="1"/>
</dbReference>
<evidence type="ECO:0000313" key="5">
    <source>
        <dbReference type="EMBL" id="MFD2841726.1"/>
    </source>
</evidence>
<dbReference type="InterPro" id="IPR008920">
    <property type="entry name" value="TF_FadR/GntR_C"/>
</dbReference>
<evidence type="ECO:0000313" key="6">
    <source>
        <dbReference type="Proteomes" id="UP001597391"/>
    </source>
</evidence>
<feature type="domain" description="HTH gntR-type" evidence="4">
    <location>
        <begin position="3"/>
        <end position="70"/>
    </location>
</feature>
<dbReference type="Proteomes" id="UP001597391">
    <property type="component" value="Unassembled WGS sequence"/>
</dbReference>
<dbReference type="InterPro" id="IPR036388">
    <property type="entry name" value="WH-like_DNA-bd_sf"/>
</dbReference>
<dbReference type="Pfam" id="PF00392">
    <property type="entry name" value="GntR"/>
    <property type="match status" value="1"/>
</dbReference>
<dbReference type="PANTHER" id="PTHR43537:SF44">
    <property type="entry name" value="GNTR FAMILY REGULATORY PROTEIN"/>
    <property type="match status" value="1"/>
</dbReference>
<organism evidence="5 6">
    <name type="scientific">Populibacterium corticicola</name>
    <dbReference type="NCBI Taxonomy" id="1812826"/>
    <lineage>
        <taxon>Bacteria</taxon>
        <taxon>Bacillati</taxon>
        <taxon>Actinomycetota</taxon>
        <taxon>Actinomycetes</taxon>
        <taxon>Micrococcales</taxon>
        <taxon>Jonesiaceae</taxon>
        <taxon>Populibacterium</taxon>
    </lineage>
</organism>
<reference evidence="6" key="1">
    <citation type="journal article" date="2019" name="Int. J. Syst. Evol. Microbiol.">
        <title>The Global Catalogue of Microorganisms (GCM) 10K type strain sequencing project: providing services to taxonomists for standard genome sequencing and annotation.</title>
        <authorList>
            <consortium name="The Broad Institute Genomics Platform"/>
            <consortium name="The Broad Institute Genome Sequencing Center for Infectious Disease"/>
            <person name="Wu L."/>
            <person name="Ma J."/>
        </authorList>
    </citation>
    <scope>NUCLEOTIDE SEQUENCE [LARGE SCALE GENOMIC DNA]</scope>
    <source>
        <strain evidence="6">KCTC 33576</strain>
    </source>
</reference>
<dbReference type="EMBL" id="JBHUOP010000008">
    <property type="protein sequence ID" value="MFD2841726.1"/>
    <property type="molecule type" value="Genomic_DNA"/>
</dbReference>
<name>A0ABW5XHB4_9MICO</name>
<keyword evidence="2" id="KW-0238">DNA-binding</keyword>
<dbReference type="InterPro" id="IPR000524">
    <property type="entry name" value="Tscrpt_reg_HTH_GntR"/>
</dbReference>
<evidence type="ECO:0000259" key="4">
    <source>
        <dbReference type="PROSITE" id="PS50949"/>
    </source>
</evidence>
<dbReference type="SMART" id="SM00345">
    <property type="entry name" value="HTH_GNTR"/>
    <property type="match status" value="1"/>
</dbReference>
<sequence>MSTSLHTQVLDALGRKIVSGQLPPGTVVRAENLVDDFSVSRGVIREVIRSLQLLGMTESVKSLGVRVRPKSQWNPYAREIIRWRLYEGDLGAQLRSITELRSVVEPAAAELSARHAPVEIGERLMELASQMRTLGRSGDLDLFEKLDIEFHALILAGSGNEMFAHLDVPIGEILRGRVDAGLMPAHPHEDAMQWHVDVADAVQGRRPEEARAAMTKIVVQTVSEISSIWDGAERQAPQLDAVQSRLAGL</sequence>
<gene>
    <name evidence="5" type="ORF">ACFSYH_14260</name>
</gene>
<keyword evidence="3" id="KW-0804">Transcription</keyword>
<evidence type="ECO:0000256" key="1">
    <source>
        <dbReference type="ARBA" id="ARBA00023015"/>
    </source>
</evidence>
<dbReference type="RefSeq" id="WP_377468040.1">
    <property type="nucleotide sequence ID" value="NZ_JBHUOP010000008.1"/>
</dbReference>
<dbReference type="InterPro" id="IPR036390">
    <property type="entry name" value="WH_DNA-bd_sf"/>
</dbReference>
<evidence type="ECO:0000256" key="3">
    <source>
        <dbReference type="ARBA" id="ARBA00023163"/>
    </source>
</evidence>
<evidence type="ECO:0000256" key="2">
    <source>
        <dbReference type="ARBA" id="ARBA00023125"/>
    </source>
</evidence>
<dbReference type="SMART" id="SM00895">
    <property type="entry name" value="FCD"/>
    <property type="match status" value="1"/>
</dbReference>
<keyword evidence="6" id="KW-1185">Reference proteome</keyword>
<dbReference type="PROSITE" id="PS50949">
    <property type="entry name" value="HTH_GNTR"/>
    <property type="match status" value="1"/>
</dbReference>
<dbReference type="PANTHER" id="PTHR43537">
    <property type="entry name" value="TRANSCRIPTIONAL REGULATOR, GNTR FAMILY"/>
    <property type="match status" value="1"/>
</dbReference>
<accession>A0ABW5XHB4</accession>
<keyword evidence="1" id="KW-0805">Transcription regulation</keyword>
<dbReference type="InterPro" id="IPR011711">
    <property type="entry name" value="GntR_C"/>
</dbReference>
<dbReference type="Gene3D" id="1.10.10.10">
    <property type="entry name" value="Winged helix-like DNA-binding domain superfamily/Winged helix DNA-binding domain"/>
    <property type="match status" value="1"/>
</dbReference>